<feature type="compositionally biased region" description="Basic and acidic residues" evidence="1">
    <location>
        <begin position="363"/>
        <end position="383"/>
    </location>
</feature>
<dbReference type="AlphaFoldDB" id="A0A165B0D8"/>
<feature type="region of interest" description="Disordered" evidence="1">
    <location>
        <begin position="361"/>
        <end position="452"/>
    </location>
</feature>
<feature type="region of interest" description="Disordered" evidence="1">
    <location>
        <begin position="41"/>
        <end position="61"/>
    </location>
</feature>
<gene>
    <name evidence="2" type="ORF">EXIGLDRAFT_756854</name>
</gene>
<evidence type="ECO:0000256" key="1">
    <source>
        <dbReference type="SAM" id="MobiDB-lite"/>
    </source>
</evidence>
<feature type="region of interest" description="Disordered" evidence="1">
    <location>
        <begin position="1"/>
        <end position="28"/>
    </location>
</feature>
<evidence type="ECO:0000313" key="3">
    <source>
        <dbReference type="Proteomes" id="UP000077266"/>
    </source>
</evidence>
<dbReference type="Proteomes" id="UP000077266">
    <property type="component" value="Unassembled WGS sequence"/>
</dbReference>
<feature type="region of interest" description="Disordered" evidence="1">
    <location>
        <begin position="238"/>
        <end position="295"/>
    </location>
</feature>
<protein>
    <submittedName>
        <fullName evidence="2">Uncharacterized protein</fullName>
    </submittedName>
</protein>
<feature type="compositionally biased region" description="Acidic residues" evidence="1">
    <location>
        <begin position="385"/>
        <end position="413"/>
    </location>
</feature>
<sequence length="727" mass="77857">MVWTAPSTRSEDVSRHDHKFRRRRREPRSLVQTPLSFLALLPGPQKGAQRRRRSRMKASTLRKKGRGLYHALKSKFSTKKEVARARRSPTPPGSPISYIRVSIASYSDESAEDTAVAPSVLIAVHPPSTSTTTAPVVPQSTVPLAPVAFPPPPLAAPTHVLSVLPTAVSAPVNSTNVSTVAATALTDVSLSTTSPPASSTSSSLFTPSSSAASFATTVSNSPSVSTLSVSREAKQAKTSAYASSSAIPVVEGEPSSSARGPPSPGGSTLAADTSHAGLSCTLGGQEHGPSAVGSQLTNATSMLGTQVVHDTTVMEVDSLSRGRTTYELDAHAWQTQDSVCPTSTPPPDSQNAIAVVDSFPVSTKDHPPLENDKGDDEHGRTEGSSEPDEDGVVDMDIDTDDEGQAVENDEDGYETPRPPSAASTTRTIRLERPAVGETSSAHGGARKTHRRHRQPSLFVAEGDFSSFLGQVQRTGGYCAKPTRRTQGPSETVQAFIELHQHDNIVDVKKPLRRHKRRAPTLRLTAETLRFEENEGCMYDTLVDLGVDNLRFVHGTGVTSSTFARLVHRFASLGFAHVALIKDGSKDRCTIAIQDQNGRERVFFGCTPHQVRRLCAEPAFVHAGEFTMSDDLPDCIYEALEVAELALKAVKLQLLVCGRAEAGMYKRCTYVFSMPDLADVVLAPAVIYASSSTGPVAANEVNNNHTLLPKLLSLIIDYPFAPRVEVAH</sequence>
<organism evidence="2 3">
    <name type="scientific">Exidia glandulosa HHB12029</name>
    <dbReference type="NCBI Taxonomy" id="1314781"/>
    <lineage>
        <taxon>Eukaryota</taxon>
        <taxon>Fungi</taxon>
        <taxon>Dikarya</taxon>
        <taxon>Basidiomycota</taxon>
        <taxon>Agaricomycotina</taxon>
        <taxon>Agaricomycetes</taxon>
        <taxon>Auriculariales</taxon>
        <taxon>Exidiaceae</taxon>
        <taxon>Exidia</taxon>
    </lineage>
</organism>
<dbReference type="EMBL" id="KV426588">
    <property type="protein sequence ID" value="KZV79606.1"/>
    <property type="molecule type" value="Genomic_DNA"/>
</dbReference>
<accession>A0A165B0D8</accession>
<name>A0A165B0D8_EXIGL</name>
<reference evidence="2 3" key="1">
    <citation type="journal article" date="2016" name="Mol. Biol. Evol.">
        <title>Comparative Genomics of Early-Diverging Mushroom-Forming Fungi Provides Insights into the Origins of Lignocellulose Decay Capabilities.</title>
        <authorList>
            <person name="Nagy L.G."/>
            <person name="Riley R."/>
            <person name="Tritt A."/>
            <person name="Adam C."/>
            <person name="Daum C."/>
            <person name="Floudas D."/>
            <person name="Sun H."/>
            <person name="Yadav J.S."/>
            <person name="Pangilinan J."/>
            <person name="Larsson K.H."/>
            <person name="Matsuura K."/>
            <person name="Barry K."/>
            <person name="Labutti K."/>
            <person name="Kuo R."/>
            <person name="Ohm R.A."/>
            <person name="Bhattacharya S.S."/>
            <person name="Shirouzu T."/>
            <person name="Yoshinaga Y."/>
            <person name="Martin F.M."/>
            <person name="Grigoriev I.V."/>
            <person name="Hibbett D.S."/>
        </authorList>
    </citation>
    <scope>NUCLEOTIDE SEQUENCE [LARGE SCALE GENOMIC DNA]</scope>
    <source>
        <strain evidence="2 3">HHB12029</strain>
    </source>
</reference>
<keyword evidence="3" id="KW-1185">Reference proteome</keyword>
<feature type="compositionally biased region" description="Basic residues" evidence="1">
    <location>
        <begin position="16"/>
        <end position="26"/>
    </location>
</feature>
<dbReference type="InParanoid" id="A0A165B0D8"/>
<dbReference type="STRING" id="1314781.A0A165B0D8"/>
<feature type="compositionally biased region" description="Basic residues" evidence="1">
    <location>
        <begin position="48"/>
        <end position="61"/>
    </location>
</feature>
<proteinExistence type="predicted"/>
<evidence type="ECO:0000313" key="2">
    <source>
        <dbReference type="EMBL" id="KZV79606.1"/>
    </source>
</evidence>